<dbReference type="PROSITE" id="PS51198">
    <property type="entry name" value="UVRD_HELICASE_ATP_BIND"/>
    <property type="match status" value="1"/>
</dbReference>
<dbReference type="EMBL" id="DVLT01000037">
    <property type="protein sequence ID" value="HIU02629.1"/>
    <property type="molecule type" value="Genomic_DNA"/>
</dbReference>
<dbReference type="InterPro" id="IPR014017">
    <property type="entry name" value="DNA_helicase_UvrD-like_C"/>
</dbReference>
<dbReference type="Gene3D" id="1.10.486.10">
    <property type="entry name" value="PCRA, domain 4"/>
    <property type="match status" value="2"/>
</dbReference>
<dbReference type="Pfam" id="PF00580">
    <property type="entry name" value="UvrD-helicase"/>
    <property type="match status" value="1"/>
</dbReference>
<evidence type="ECO:0000259" key="6">
    <source>
        <dbReference type="PROSITE" id="PS51198"/>
    </source>
</evidence>
<feature type="domain" description="UvrD-like helicase C-terminal" evidence="7">
    <location>
        <begin position="732"/>
        <end position="972"/>
    </location>
</feature>
<evidence type="ECO:0000313" key="8">
    <source>
        <dbReference type="EMBL" id="HIU02629.1"/>
    </source>
</evidence>
<comment type="caution">
    <text evidence="8">The sequence shown here is derived from an EMBL/GenBank/DDBJ whole genome shotgun (WGS) entry which is preliminary data.</text>
</comment>
<feature type="binding site" evidence="5">
    <location>
        <begin position="492"/>
        <end position="499"/>
    </location>
    <ligand>
        <name>ATP</name>
        <dbReference type="ChEBI" id="CHEBI:30616"/>
    </ligand>
</feature>
<sequence length="1064" mass="120754">MYISDLHIHSRFSRATSRDGDPQHLDLWARKKGIHIVGTGDFTHPAWRSELEEKLEPAEDGLYKLKKMYRIKDGVASDSMEPRFVITGEISSIYKKNGRTRKVHNLLILPGLEAARTLSAKLETIGNIHSDGRPILGLDCKDLLEIFLERVPGGIFVPAHIWTPHFSLLGAFSGFDSVKECFEDLTPWIHAMETGLSSDPAMNWRLSMLDGYQLISNSDAHSPAKLGREANLMDIELSYAGLEKAIQKGEGLYGTVEFFPEEGKYHYDGHRKCQLCLTPEQTKAFGGRCPVCGRKLTIGVEHRVEELADREMGYVRQDAKPFESLMPLPEAIGEAIGHAPASRIVQNIYAEMLKKLGSEFEILRQIPVEDIRKQAGYMVAEGIRRLRNGEVERDPGFDGEYGKIHLFRPEEREDTQGQLNFFSWLDIPEKRTEVTDGERQAEAALQAAETPKPADAVWTEETDTMTNSHKDILNEMQEAAVRSVAPVTAVIAGPGTGKTKTLVEKIRYLIQVRRVRPDQITAVTFTNKAAGEMRERLGKALSGVRGVKQLQIGTFHALCLDMLRRGNVPVHLVDETQTRELAESVIADYDMKMTVSQFLNGISFWKNGASARSVVCREAYEVYQDLMEKRQMTDFDDLLKKTLEWMDTGSGKAVKGGHFQYLLVDEFQDIQPLQYQLIQKWHEGGRELFVIGDPDQSIYGFRGSDARCFERLEKDHPDMTTLRLMDNYRSRSPIVDAAMAVISANPGKKRILRAARTKGEPVRIVKASGAMAQAIFVAKEINRQVGGMDMLDAETDRYRNETDIQRDFADIGILYRTHYEGRLLEKCLRQESIPYVVAGRDDYLTAPAVRGTLCFFRSLMEDLPEDMKLAGQLLWEQEPGMTDMIYEQAAETYRPLLKKTKPEKLLIRWMDDMGLQNDENMDKLVQTAVFYKTMEALIYALMLGEEGDILRRGGKKYKSGAVTLMTMHAAKGLEFPLVFLYDVKKGRIPLERPEGETDMEEERRLFFVAMTRAKDELILTYDGEGSAFLDDIPEALSVYEKAGRQKEETEEVHQMDLFELWEEK</sequence>
<name>A0A9D1KXA6_9FIRM</name>
<organism evidence="8 9">
    <name type="scientific">Candidatus Onthocola gallistercoris</name>
    <dbReference type="NCBI Taxonomy" id="2840876"/>
    <lineage>
        <taxon>Bacteria</taxon>
        <taxon>Bacillati</taxon>
        <taxon>Bacillota</taxon>
        <taxon>Bacilli</taxon>
        <taxon>Candidatus Onthocola</taxon>
    </lineage>
</organism>
<protein>
    <submittedName>
        <fullName evidence="8">UvrD-helicase domain-containing protein</fullName>
    </submittedName>
</protein>
<evidence type="ECO:0000256" key="1">
    <source>
        <dbReference type="ARBA" id="ARBA00022741"/>
    </source>
</evidence>
<dbReference type="SUPFAM" id="SSF89550">
    <property type="entry name" value="PHP domain-like"/>
    <property type="match status" value="1"/>
</dbReference>
<dbReference type="InterPro" id="IPR027417">
    <property type="entry name" value="P-loop_NTPase"/>
</dbReference>
<dbReference type="CDD" id="cd18807">
    <property type="entry name" value="SF1_C_UvrD"/>
    <property type="match status" value="1"/>
</dbReference>
<dbReference type="Gene3D" id="3.20.20.140">
    <property type="entry name" value="Metal-dependent hydrolases"/>
    <property type="match status" value="1"/>
</dbReference>
<dbReference type="GO" id="GO:0005524">
    <property type="term" value="F:ATP binding"/>
    <property type="evidence" value="ECO:0007669"/>
    <property type="project" value="UniProtKB-UniRule"/>
</dbReference>
<evidence type="ECO:0000256" key="4">
    <source>
        <dbReference type="ARBA" id="ARBA00022840"/>
    </source>
</evidence>
<dbReference type="PANTHER" id="PTHR40084:SF1">
    <property type="entry name" value="PHOSPHOTRANSFERASE"/>
    <property type="match status" value="1"/>
</dbReference>
<dbReference type="PROSITE" id="PS51217">
    <property type="entry name" value="UVRD_HELICASE_CTER"/>
    <property type="match status" value="1"/>
</dbReference>
<evidence type="ECO:0000256" key="5">
    <source>
        <dbReference type="PROSITE-ProRule" id="PRU00560"/>
    </source>
</evidence>
<evidence type="ECO:0000259" key="7">
    <source>
        <dbReference type="PROSITE" id="PS51217"/>
    </source>
</evidence>
<reference evidence="8" key="1">
    <citation type="submission" date="2020-10" db="EMBL/GenBank/DDBJ databases">
        <authorList>
            <person name="Gilroy R."/>
        </authorList>
    </citation>
    <scope>NUCLEOTIDE SEQUENCE</scope>
    <source>
        <strain evidence="8">CHK187-14744</strain>
    </source>
</reference>
<evidence type="ECO:0000256" key="3">
    <source>
        <dbReference type="ARBA" id="ARBA00022806"/>
    </source>
</evidence>
<feature type="domain" description="UvrD-like helicase ATP-binding" evidence="6">
    <location>
        <begin position="471"/>
        <end position="731"/>
    </location>
</feature>
<dbReference type="Gene3D" id="3.40.50.300">
    <property type="entry name" value="P-loop containing nucleotide triphosphate hydrolases"/>
    <property type="match status" value="3"/>
</dbReference>
<dbReference type="GO" id="GO:0016787">
    <property type="term" value="F:hydrolase activity"/>
    <property type="evidence" value="ECO:0007669"/>
    <property type="project" value="UniProtKB-UniRule"/>
</dbReference>
<proteinExistence type="predicted"/>
<dbReference type="InterPro" id="IPR014016">
    <property type="entry name" value="UvrD-like_ATP-bd"/>
</dbReference>
<gene>
    <name evidence="8" type="ORF">IAB63_05190</name>
</gene>
<dbReference type="GO" id="GO:0004386">
    <property type="term" value="F:helicase activity"/>
    <property type="evidence" value="ECO:0007669"/>
    <property type="project" value="UniProtKB-UniRule"/>
</dbReference>
<evidence type="ECO:0000313" key="9">
    <source>
        <dbReference type="Proteomes" id="UP000824164"/>
    </source>
</evidence>
<keyword evidence="4 5" id="KW-0067">ATP-binding</keyword>
<dbReference type="Proteomes" id="UP000824164">
    <property type="component" value="Unassembled WGS sequence"/>
</dbReference>
<dbReference type="AlphaFoldDB" id="A0A9D1KXA6"/>
<dbReference type="InterPro" id="IPR013986">
    <property type="entry name" value="DExx_box_DNA_helicase_dom_sf"/>
</dbReference>
<dbReference type="PANTHER" id="PTHR40084">
    <property type="entry name" value="PHOSPHOHYDROLASE, PHP FAMILY"/>
    <property type="match status" value="1"/>
</dbReference>
<evidence type="ECO:0000256" key="2">
    <source>
        <dbReference type="ARBA" id="ARBA00022801"/>
    </source>
</evidence>
<keyword evidence="2 5" id="KW-0378">Hydrolase</keyword>
<keyword evidence="1 5" id="KW-0547">Nucleotide-binding</keyword>
<reference evidence="8" key="2">
    <citation type="journal article" date="2021" name="PeerJ">
        <title>Extensive microbial diversity within the chicken gut microbiome revealed by metagenomics and culture.</title>
        <authorList>
            <person name="Gilroy R."/>
            <person name="Ravi A."/>
            <person name="Getino M."/>
            <person name="Pursley I."/>
            <person name="Horton D.L."/>
            <person name="Alikhan N.F."/>
            <person name="Baker D."/>
            <person name="Gharbi K."/>
            <person name="Hall N."/>
            <person name="Watson M."/>
            <person name="Adriaenssens E.M."/>
            <person name="Foster-Nyarko E."/>
            <person name="Jarju S."/>
            <person name="Secka A."/>
            <person name="Antonio M."/>
            <person name="Oren A."/>
            <person name="Chaudhuri R.R."/>
            <person name="La Ragione R."/>
            <person name="Hildebrand F."/>
            <person name="Pallen M.J."/>
        </authorList>
    </citation>
    <scope>NUCLEOTIDE SEQUENCE</scope>
    <source>
        <strain evidence="8">CHK187-14744</strain>
    </source>
</reference>
<dbReference type="SUPFAM" id="SSF52540">
    <property type="entry name" value="P-loop containing nucleoside triphosphate hydrolases"/>
    <property type="match status" value="1"/>
</dbReference>
<dbReference type="CDD" id="cd17932">
    <property type="entry name" value="DEXQc_UvrD"/>
    <property type="match status" value="1"/>
</dbReference>
<dbReference type="Pfam" id="PF13361">
    <property type="entry name" value="UvrD_C"/>
    <property type="match status" value="2"/>
</dbReference>
<keyword evidence="3 5" id="KW-0347">Helicase</keyword>
<dbReference type="CDD" id="cd19067">
    <property type="entry name" value="PfuEndoQ-like"/>
    <property type="match status" value="1"/>
</dbReference>
<accession>A0A9D1KXA6</accession>
<dbReference type="Gene3D" id="1.10.10.160">
    <property type="match status" value="1"/>
</dbReference>
<dbReference type="InterPro" id="IPR016195">
    <property type="entry name" value="Pol/histidinol_Pase-like"/>
</dbReference>